<dbReference type="AlphaFoldDB" id="A0A3M6QV29"/>
<keyword evidence="7" id="KW-1185">Reference proteome</keyword>
<keyword evidence="4" id="KW-0804">Transcription</keyword>
<dbReference type="FunFam" id="1.10.10.10:FF:000001">
    <property type="entry name" value="LysR family transcriptional regulator"/>
    <property type="match status" value="1"/>
</dbReference>
<evidence type="ECO:0000256" key="4">
    <source>
        <dbReference type="ARBA" id="ARBA00023163"/>
    </source>
</evidence>
<dbReference type="EMBL" id="RDQO01000002">
    <property type="protein sequence ID" value="RMX06877.1"/>
    <property type="molecule type" value="Genomic_DNA"/>
</dbReference>
<proteinExistence type="inferred from homology"/>
<evidence type="ECO:0000313" key="6">
    <source>
        <dbReference type="EMBL" id="RMX06877.1"/>
    </source>
</evidence>
<keyword evidence="3" id="KW-0238">DNA-binding</keyword>
<comment type="similarity">
    <text evidence="1">Belongs to the LysR transcriptional regulatory family.</text>
</comment>
<dbReference type="InterPro" id="IPR005119">
    <property type="entry name" value="LysR_subst-bd"/>
</dbReference>
<dbReference type="Pfam" id="PF00126">
    <property type="entry name" value="HTH_1"/>
    <property type="match status" value="1"/>
</dbReference>
<evidence type="ECO:0000259" key="5">
    <source>
        <dbReference type="PROSITE" id="PS50931"/>
    </source>
</evidence>
<dbReference type="SUPFAM" id="SSF53850">
    <property type="entry name" value="Periplasmic binding protein-like II"/>
    <property type="match status" value="1"/>
</dbReference>
<dbReference type="RefSeq" id="WP_122228892.1">
    <property type="nucleotide sequence ID" value="NZ_RDQO01000002.1"/>
</dbReference>
<comment type="caution">
    <text evidence="6">The sequence shown here is derived from an EMBL/GenBank/DDBJ whole genome shotgun (WGS) entry which is preliminary data.</text>
</comment>
<dbReference type="Proteomes" id="UP000278006">
    <property type="component" value="Unassembled WGS sequence"/>
</dbReference>
<dbReference type="SUPFAM" id="SSF46785">
    <property type="entry name" value="Winged helix' DNA-binding domain"/>
    <property type="match status" value="1"/>
</dbReference>
<protein>
    <submittedName>
        <fullName evidence="6">LysR family transcriptional regulator</fullName>
    </submittedName>
</protein>
<feature type="domain" description="HTH lysR-type" evidence="5">
    <location>
        <begin position="1"/>
        <end position="59"/>
    </location>
</feature>
<dbReference type="OrthoDB" id="9786526at2"/>
<keyword evidence="2" id="KW-0805">Transcription regulation</keyword>
<evidence type="ECO:0000256" key="3">
    <source>
        <dbReference type="ARBA" id="ARBA00023125"/>
    </source>
</evidence>
<dbReference type="PANTHER" id="PTHR30537">
    <property type="entry name" value="HTH-TYPE TRANSCRIPTIONAL REGULATOR"/>
    <property type="match status" value="1"/>
</dbReference>
<gene>
    <name evidence="6" type="ORF">D8I35_10345</name>
</gene>
<name>A0A3M6QV29_9BURK</name>
<dbReference type="GO" id="GO:0003677">
    <property type="term" value="F:DNA binding"/>
    <property type="evidence" value="ECO:0007669"/>
    <property type="project" value="UniProtKB-KW"/>
</dbReference>
<dbReference type="PANTHER" id="PTHR30537:SF5">
    <property type="entry name" value="HTH-TYPE TRANSCRIPTIONAL ACTIVATOR TTDR-RELATED"/>
    <property type="match status" value="1"/>
</dbReference>
<dbReference type="InterPro" id="IPR058163">
    <property type="entry name" value="LysR-type_TF_proteobact-type"/>
</dbReference>
<evidence type="ECO:0000256" key="2">
    <source>
        <dbReference type="ARBA" id="ARBA00023015"/>
    </source>
</evidence>
<dbReference type="GO" id="GO:0003700">
    <property type="term" value="F:DNA-binding transcription factor activity"/>
    <property type="evidence" value="ECO:0007669"/>
    <property type="project" value="InterPro"/>
</dbReference>
<organism evidence="6 7">
    <name type="scientific">Corticibacter populi</name>
    <dbReference type="NCBI Taxonomy" id="1550736"/>
    <lineage>
        <taxon>Bacteria</taxon>
        <taxon>Pseudomonadati</taxon>
        <taxon>Pseudomonadota</taxon>
        <taxon>Betaproteobacteria</taxon>
        <taxon>Burkholderiales</taxon>
        <taxon>Comamonadaceae</taxon>
        <taxon>Corticibacter</taxon>
    </lineage>
</organism>
<dbReference type="InterPro" id="IPR036390">
    <property type="entry name" value="WH_DNA-bd_sf"/>
</dbReference>
<accession>A0A3M6QV29</accession>
<dbReference type="Gene3D" id="1.10.10.10">
    <property type="entry name" value="Winged helix-like DNA-binding domain superfamily/Winged helix DNA-binding domain"/>
    <property type="match status" value="1"/>
</dbReference>
<evidence type="ECO:0000256" key="1">
    <source>
        <dbReference type="ARBA" id="ARBA00009437"/>
    </source>
</evidence>
<dbReference type="CDD" id="cd08422">
    <property type="entry name" value="PBP2_CrgA_like"/>
    <property type="match status" value="1"/>
</dbReference>
<dbReference type="InterPro" id="IPR036388">
    <property type="entry name" value="WH-like_DNA-bd_sf"/>
</dbReference>
<dbReference type="InterPro" id="IPR000847">
    <property type="entry name" value="LysR_HTH_N"/>
</dbReference>
<evidence type="ECO:0000313" key="7">
    <source>
        <dbReference type="Proteomes" id="UP000278006"/>
    </source>
</evidence>
<dbReference type="PROSITE" id="PS50931">
    <property type="entry name" value="HTH_LYSR"/>
    <property type="match status" value="1"/>
</dbReference>
<dbReference type="Gene3D" id="3.40.190.290">
    <property type="match status" value="1"/>
</dbReference>
<reference evidence="6 7" key="1">
    <citation type="submission" date="2018-10" db="EMBL/GenBank/DDBJ databases">
        <title>Draft genome of Cortibacter populi DSM10536.</title>
        <authorList>
            <person name="Bernier A.-M."/>
            <person name="Bernard K."/>
        </authorList>
    </citation>
    <scope>NUCLEOTIDE SEQUENCE [LARGE SCALE GENOMIC DNA]</scope>
    <source>
        <strain evidence="6 7">DSM 105136</strain>
    </source>
</reference>
<sequence length="305" mass="33939">MDQISLFRLFITIADNGSLVAAARSLAIAPSVATLGLQRLEEMVGVVLVTRTTRRLSLTPEGERFLLDCRRILTEIQEAMDSLSDSGPLRGDIRVTATSDFGRNSLAPVIDGFMRCHPEVRMSLFLSDSVLDLTEAGFDVALRMGSPSKLHSDNRLLVRGTRQVCASPDYWKQKGKPSHPNDLLHHNCMVLARPDAPQSQWHFQDGSRDFAVRVSGDRTANEGNTLRNWAIAGAGVVLKSSIDIAADVAEGRLVPVLEEYELAEPNLYNLYAVVAPGRRQSRRIRAFVDYLQNSFGHGIRRRWRD</sequence>
<dbReference type="Pfam" id="PF03466">
    <property type="entry name" value="LysR_substrate"/>
    <property type="match status" value="1"/>
</dbReference>